<evidence type="ECO:0000259" key="2">
    <source>
        <dbReference type="Pfam" id="PF01970"/>
    </source>
</evidence>
<organism evidence="3 4">
    <name type="scientific">Enterocloster asparagiformis</name>
    <dbReference type="NCBI Taxonomy" id="333367"/>
    <lineage>
        <taxon>Bacteria</taxon>
        <taxon>Bacillati</taxon>
        <taxon>Bacillota</taxon>
        <taxon>Clostridia</taxon>
        <taxon>Lachnospirales</taxon>
        <taxon>Lachnospiraceae</taxon>
        <taxon>Enterocloster</taxon>
    </lineage>
</organism>
<sequence length="509" mass="52886">MFDMVATGFSIVLEPATFLIIFLGIIAGTIFGSMPGVSASMAIALCVPFTYVMRPVVSIAFLVAVYCSSITGGGITAILFKIPGTPSSAPTTFDGYPLAVQGRAGEALGTSIICSAIGGVVSACAMFLLSPQLSSLGLKFGPSELFAVSFLGLSVLTCLEPDNMLKTLISGLLGLFIATIGTDPIVGCARLTFGRTELLGGFDMIPIMIGMFAVSEVFKQTIKPISLGEMVGGGNKVRTKMISFRQMMEIKWTVVRSSILGTVVGILPGAGSTIAAFLSYVAEVKTSKTPERYGKGELRGVAASETANNAATGGSMVPLLSLGIPGGNAAAIMMSALMLQGVQLGPILQKTQPEFLSSVYASMIVTNILMIVVAVAVARIFSKIMNVPYAILGTLIAVFAVIGSFAVQNSVFDVYIMLGAGLVGYVFSKCKFNPAALILGLVLGNICESNLRRAVKLTQGDVILALSKPITASLLAICVAVLLYPAVKKMLSSRSAGNGRAGKSENQSK</sequence>
<name>A0A413FBW6_9FIRM</name>
<feature type="transmembrane region" description="Helical" evidence="1">
    <location>
        <begin position="259"/>
        <end position="282"/>
    </location>
</feature>
<feature type="transmembrane region" description="Helical" evidence="1">
    <location>
        <begin position="59"/>
        <end position="80"/>
    </location>
</feature>
<protein>
    <submittedName>
        <fullName evidence="3">Trap-t family transporter</fullName>
    </submittedName>
</protein>
<feature type="transmembrane region" description="Helical" evidence="1">
    <location>
        <begin position="20"/>
        <end position="47"/>
    </location>
</feature>
<keyword evidence="1" id="KW-0812">Transmembrane</keyword>
<feature type="transmembrane region" description="Helical" evidence="1">
    <location>
        <begin position="198"/>
        <end position="218"/>
    </location>
</feature>
<keyword evidence="1" id="KW-0472">Membrane</keyword>
<accession>A0A413FBW6</accession>
<dbReference type="PANTHER" id="PTHR35342:SF5">
    <property type="entry name" value="TRICARBOXYLIC TRANSPORT PROTEIN"/>
    <property type="match status" value="1"/>
</dbReference>
<dbReference type="AlphaFoldDB" id="A0A413FBW6"/>
<dbReference type="InterPro" id="IPR002823">
    <property type="entry name" value="DUF112_TM"/>
</dbReference>
<dbReference type="RefSeq" id="WP_007717822.1">
    <property type="nucleotide sequence ID" value="NZ_JAWRJJ010000163.1"/>
</dbReference>
<proteinExistence type="predicted"/>
<keyword evidence="1" id="KW-1133">Transmembrane helix</keyword>
<reference evidence="3 4" key="1">
    <citation type="submission" date="2018-08" db="EMBL/GenBank/DDBJ databases">
        <title>A genome reference for cultivated species of the human gut microbiota.</title>
        <authorList>
            <person name="Zou Y."/>
            <person name="Xue W."/>
            <person name="Luo G."/>
        </authorList>
    </citation>
    <scope>NUCLEOTIDE SEQUENCE [LARGE SCALE GENOMIC DNA]</scope>
    <source>
        <strain evidence="3 4">AF04-15</strain>
    </source>
</reference>
<dbReference type="PANTHER" id="PTHR35342">
    <property type="entry name" value="TRICARBOXYLIC TRANSPORT PROTEIN"/>
    <property type="match status" value="1"/>
</dbReference>
<feature type="transmembrane region" description="Helical" evidence="1">
    <location>
        <begin position="107"/>
        <end position="129"/>
    </location>
</feature>
<feature type="transmembrane region" description="Helical" evidence="1">
    <location>
        <begin position="136"/>
        <end position="156"/>
    </location>
</feature>
<gene>
    <name evidence="3" type="ORF">DWV29_18875</name>
</gene>
<feature type="transmembrane region" description="Helical" evidence="1">
    <location>
        <begin position="387"/>
        <end position="406"/>
    </location>
</feature>
<dbReference type="EMBL" id="QSBM01000015">
    <property type="protein sequence ID" value="RGX26640.1"/>
    <property type="molecule type" value="Genomic_DNA"/>
</dbReference>
<feature type="transmembrane region" description="Helical" evidence="1">
    <location>
        <begin position="359"/>
        <end position="380"/>
    </location>
</feature>
<evidence type="ECO:0000256" key="1">
    <source>
        <dbReference type="SAM" id="Phobius"/>
    </source>
</evidence>
<comment type="caution">
    <text evidence="3">The sequence shown here is derived from an EMBL/GenBank/DDBJ whole genome shotgun (WGS) entry which is preliminary data.</text>
</comment>
<feature type="transmembrane region" description="Helical" evidence="1">
    <location>
        <begin position="463"/>
        <end position="484"/>
    </location>
</feature>
<dbReference type="Pfam" id="PF01970">
    <property type="entry name" value="TctA"/>
    <property type="match status" value="1"/>
</dbReference>
<feature type="transmembrane region" description="Helical" evidence="1">
    <location>
        <begin position="412"/>
        <end position="428"/>
    </location>
</feature>
<dbReference type="Proteomes" id="UP000283880">
    <property type="component" value="Unassembled WGS sequence"/>
</dbReference>
<feature type="transmembrane region" description="Helical" evidence="1">
    <location>
        <begin position="168"/>
        <end position="186"/>
    </location>
</feature>
<dbReference type="OrthoDB" id="9781349at2"/>
<feature type="domain" description="DUF112" evidence="2">
    <location>
        <begin position="19"/>
        <end position="439"/>
    </location>
</feature>
<evidence type="ECO:0000313" key="3">
    <source>
        <dbReference type="EMBL" id="RGX26640.1"/>
    </source>
</evidence>
<evidence type="ECO:0000313" key="4">
    <source>
        <dbReference type="Proteomes" id="UP000283880"/>
    </source>
</evidence>
<feature type="transmembrane region" description="Helical" evidence="1">
    <location>
        <begin position="319"/>
        <end position="339"/>
    </location>
</feature>